<dbReference type="GO" id="GO:0005886">
    <property type="term" value="C:plasma membrane"/>
    <property type="evidence" value="ECO:0007669"/>
    <property type="project" value="TreeGrafter"/>
</dbReference>
<evidence type="ECO:0000259" key="7">
    <source>
        <dbReference type="Pfam" id="PF04138"/>
    </source>
</evidence>
<keyword evidence="3 6" id="KW-0812">Transmembrane</keyword>
<name>K7RY89_ACIA4</name>
<feature type="transmembrane region" description="Helical" evidence="6">
    <location>
        <begin position="212"/>
        <end position="229"/>
    </location>
</feature>
<keyword evidence="4 6" id="KW-1133">Transmembrane helix</keyword>
<dbReference type="PATRIC" id="fig|1171373.8.peg.2122"/>
<dbReference type="InterPro" id="IPR051401">
    <property type="entry name" value="GtrA_CellWall_Glycosyl"/>
</dbReference>
<evidence type="ECO:0000256" key="4">
    <source>
        <dbReference type="ARBA" id="ARBA00022989"/>
    </source>
</evidence>
<feature type="transmembrane region" description="Helical" evidence="6">
    <location>
        <begin position="166"/>
        <end position="187"/>
    </location>
</feature>
<evidence type="ECO:0000256" key="6">
    <source>
        <dbReference type="SAM" id="Phobius"/>
    </source>
</evidence>
<dbReference type="STRING" id="1171373.PACID_21470"/>
<comment type="subcellular location">
    <subcellularLocation>
        <location evidence="1">Membrane</location>
        <topology evidence="1">Multi-pass membrane protein</topology>
    </subcellularLocation>
</comment>
<feature type="transmembrane region" description="Helical" evidence="6">
    <location>
        <begin position="82"/>
        <end position="103"/>
    </location>
</feature>
<evidence type="ECO:0000313" key="9">
    <source>
        <dbReference type="Proteomes" id="UP000000214"/>
    </source>
</evidence>
<evidence type="ECO:0000256" key="3">
    <source>
        <dbReference type="ARBA" id="ARBA00022692"/>
    </source>
</evidence>
<evidence type="ECO:0000256" key="2">
    <source>
        <dbReference type="ARBA" id="ARBA00009399"/>
    </source>
</evidence>
<dbReference type="InterPro" id="IPR007267">
    <property type="entry name" value="GtrA_DPMS_TM"/>
</dbReference>
<dbReference type="HOGENOM" id="CLU_1106370_0_0_11"/>
<organism evidence="8 9">
    <name type="scientific">Acidipropionibacterium acidipropionici (strain ATCC 4875 / DSM 20272 / JCM 6432 / NBRC 12425 / NCIMB 8070 / 4)</name>
    <name type="common">Propionibacterium acidipropionici</name>
    <dbReference type="NCBI Taxonomy" id="1171373"/>
    <lineage>
        <taxon>Bacteria</taxon>
        <taxon>Bacillati</taxon>
        <taxon>Actinomycetota</taxon>
        <taxon>Actinomycetes</taxon>
        <taxon>Propionibacteriales</taxon>
        <taxon>Propionibacteriaceae</taxon>
        <taxon>Acidipropionibacterium</taxon>
    </lineage>
</organism>
<proteinExistence type="inferred from homology"/>
<dbReference type="KEGG" id="pbo:PACID_21470"/>
<feature type="domain" description="GtrA/DPMS transmembrane" evidence="7">
    <location>
        <begin position="84"/>
        <end position="235"/>
    </location>
</feature>
<dbReference type="Pfam" id="PF04138">
    <property type="entry name" value="GtrA_DPMS_TM"/>
    <property type="match status" value="1"/>
</dbReference>
<dbReference type="EMBL" id="CP003493">
    <property type="protein sequence ID" value="AFV89933.1"/>
    <property type="molecule type" value="Genomic_DNA"/>
</dbReference>
<evidence type="ECO:0000313" key="8">
    <source>
        <dbReference type="EMBL" id="AFV89933.1"/>
    </source>
</evidence>
<evidence type="ECO:0000256" key="1">
    <source>
        <dbReference type="ARBA" id="ARBA00004141"/>
    </source>
</evidence>
<feature type="transmembrane region" description="Helical" evidence="6">
    <location>
        <begin position="125"/>
        <end position="145"/>
    </location>
</feature>
<dbReference type="GO" id="GO:0000271">
    <property type="term" value="P:polysaccharide biosynthetic process"/>
    <property type="evidence" value="ECO:0007669"/>
    <property type="project" value="InterPro"/>
</dbReference>
<reference evidence="8 9" key="1">
    <citation type="journal article" date="2012" name="BMC Genomics">
        <title>The genome sequence of Propionibacterium acidipropionici provides insights into its biotechnological and industrial potential.</title>
        <authorList>
            <person name="Parizzi L.P."/>
            <person name="Grassi M.C."/>
            <person name="Llerena L.A."/>
            <person name="Carazzolle M.F."/>
            <person name="Queiroz V.L."/>
            <person name="Lunardi I."/>
            <person name="Zeidler A.F."/>
            <person name="Teixeira P.J."/>
            <person name="Mieczkowski P."/>
            <person name="Rincones J."/>
            <person name="Pereira G.A."/>
        </authorList>
    </citation>
    <scope>NUCLEOTIDE SEQUENCE [LARGE SCALE GENOMIC DNA]</scope>
    <source>
        <strain evidence="9">ATCC 4875 / DSM 20272 / JCM 6432 / NBRC 12425 / NCIMB 8070</strain>
    </source>
</reference>
<dbReference type="PANTHER" id="PTHR38459:SF1">
    <property type="entry name" value="PROPHAGE BACTOPRENOL-LINKED GLUCOSE TRANSLOCASE HOMOLOG"/>
    <property type="match status" value="1"/>
</dbReference>
<evidence type="ECO:0000256" key="5">
    <source>
        <dbReference type="ARBA" id="ARBA00023136"/>
    </source>
</evidence>
<sequence>MEKTRIAVLGTGMVDPGRLPGRHSVFVAVAAAGVNPIDVMTREGRACRRCGADEGNGPPRTMIGVIRPSALSRLSPRRLLEFLKFGVVGGSGVLVNMVVAIIMNKANGGTDNSQRILFNLFGTPWNFRFTSLVWLTSFIVANITNFQLNRSWTFKRDRRRGWWAEFWPFFSIGVIAALAGMFIKIALTNPTSPVYLSSGFFHGQTGLHAREYWAQIITIIITTPINFVVNKLWTFRAVHAPAPKPSNVNGV</sequence>
<gene>
    <name evidence="8" type="ordered locus">PACID_21470</name>
</gene>
<keyword evidence="5 6" id="KW-0472">Membrane</keyword>
<dbReference type="AlphaFoldDB" id="K7RY89"/>
<comment type="similarity">
    <text evidence="2">Belongs to the GtrA family.</text>
</comment>
<dbReference type="Proteomes" id="UP000000214">
    <property type="component" value="Chromosome"/>
</dbReference>
<protein>
    <submittedName>
        <fullName evidence="8">GtrA-like protein</fullName>
    </submittedName>
</protein>
<dbReference type="eggNOG" id="COG2246">
    <property type="taxonomic scope" value="Bacteria"/>
</dbReference>
<dbReference type="PANTHER" id="PTHR38459">
    <property type="entry name" value="PROPHAGE BACTOPRENOL-LINKED GLUCOSE TRANSLOCASE HOMOLOG"/>
    <property type="match status" value="1"/>
</dbReference>
<accession>K7RY89</accession>